<comment type="caution">
    <text evidence="2">The sequence shown here is derived from an EMBL/GenBank/DDBJ whole genome shotgun (WGS) entry which is preliminary data.</text>
</comment>
<keyword evidence="1" id="KW-0732">Signal</keyword>
<dbReference type="AlphaFoldDB" id="A0AA41VC61"/>
<gene>
    <name evidence="2" type="ORF">MKW94_025690</name>
</gene>
<name>A0AA41VC61_PAPNU</name>
<sequence>MARTTSLRFSLLFLGLCLVLTALMNSQDVNAYAVTCETFKILYTYNPRRCANECKAKHGDNNVVHTRTHSSVFFLWRECDCCYKIYRFSERSVSQ</sequence>
<dbReference type="EMBL" id="JAJJMA010176949">
    <property type="protein sequence ID" value="MCL7037248.1"/>
    <property type="molecule type" value="Genomic_DNA"/>
</dbReference>
<feature type="signal peptide" evidence="1">
    <location>
        <begin position="1"/>
        <end position="31"/>
    </location>
</feature>
<protein>
    <submittedName>
        <fullName evidence="2">Uncharacterized protein</fullName>
    </submittedName>
</protein>
<evidence type="ECO:0000313" key="3">
    <source>
        <dbReference type="Proteomes" id="UP001177140"/>
    </source>
</evidence>
<proteinExistence type="predicted"/>
<keyword evidence="3" id="KW-1185">Reference proteome</keyword>
<organism evidence="2 3">
    <name type="scientific">Papaver nudicaule</name>
    <name type="common">Iceland poppy</name>
    <dbReference type="NCBI Taxonomy" id="74823"/>
    <lineage>
        <taxon>Eukaryota</taxon>
        <taxon>Viridiplantae</taxon>
        <taxon>Streptophyta</taxon>
        <taxon>Embryophyta</taxon>
        <taxon>Tracheophyta</taxon>
        <taxon>Spermatophyta</taxon>
        <taxon>Magnoliopsida</taxon>
        <taxon>Ranunculales</taxon>
        <taxon>Papaveraceae</taxon>
        <taxon>Papaveroideae</taxon>
        <taxon>Papaver</taxon>
    </lineage>
</organism>
<evidence type="ECO:0000313" key="2">
    <source>
        <dbReference type="EMBL" id="MCL7037248.1"/>
    </source>
</evidence>
<feature type="chain" id="PRO_5041329734" evidence="1">
    <location>
        <begin position="32"/>
        <end position="95"/>
    </location>
</feature>
<evidence type="ECO:0000256" key="1">
    <source>
        <dbReference type="SAM" id="SignalP"/>
    </source>
</evidence>
<accession>A0AA41VC61</accession>
<dbReference type="Proteomes" id="UP001177140">
    <property type="component" value="Unassembled WGS sequence"/>
</dbReference>
<reference evidence="2" key="1">
    <citation type="submission" date="2022-03" db="EMBL/GenBank/DDBJ databases">
        <title>A functionally conserved STORR gene fusion in Papaver species that diverged 16.8 million years ago.</title>
        <authorList>
            <person name="Catania T."/>
        </authorList>
    </citation>
    <scope>NUCLEOTIDE SEQUENCE</scope>
    <source>
        <strain evidence="2">S-191538</strain>
    </source>
</reference>